<dbReference type="Gene3D" id="1.20.58.900">
    <property type="match status" value="1"/>
</dbReference>
<dbReference type="SMART" id="SM00593">
    <property type="entry name" value="RUN"/>
    <property type="match status" value="1"/>
</dbReference>
<feature type="domain" description="RUN" evidence="3">
    <location>
        <begin position="348"/>
        <end position="529"/>
    </location>
</feature>
<protein>
    <submittedName>
        <fullName evidence="5">RUN domain-containing protein</fullName>
    </submittedName>
</protein>
<dbReference type="Pfam" id="PF26030">
    <property type="entry name" value="RUNDC1"/>
    <property type="match status" value="1"/>
</dbReference>
<name>A0A914EAP4_9BILA</name>
<sequence length="540" mass="62303">MHCPKSNSPSTSTSVPPVHSDDDSICAELDRWVSSSVDESASQANDRVKELEEEQQRLSDSIMTLSTHFAHIQFRIQQISNAPAENREEMLKELQDFASRGCIDIGEVKQETKKIQETQQNGQTIDEDIRQKRARVCELIRHLRHQLEDLEKFAYENGEGELPMSELRQRQKIVFEKLQEKIHLKIELDQKSEQELHRNVDEGLNQLLNPMKEKEKVIDQLQTQIIDLERFVGFLQQEQEPHEFSENPPKSMNIQSLESTHKPIRRKSLSLFGLIGYKSQFEKNALKSTPRGNHYGDQRAQLELAVDKVVQVLQKYSLLPVEPEERDEEAPLPTEIQNEDIFAKSEEEIVAVIRKSFCPALKALLEHGLREYIPNENSLANLAVFGCFSHLNGRPLEHIWDVITYFYECRKAIELSDASIGTLSQSFKLDSIDGKSVTSKQLLLSTIENVANSHRRLKRSPDSMWKAFVCAALNERKLTGWIRMIFRAEPIVSKCYNRWSYVAHTGCEDIRPLLERLHEFNLNLPVDLAVRPFQHARDAF</sequence>
<dbReference type="InterPro" id="IPR037213">
    <property type="entry name" value="Run_dom_sf"/>
</dbReference>
<feature type="coiled-coil region" evidence="1">
    <location>
        <begin position="34"/>
        <end position="68"/>
    </location>
</feature>
<dbReference type="CDD" id="cd17683">
    <property type="entry name" value="RUN_RUNDC1"/>
    <property type="match status" value="1"/>
</dbReference>
<dbReference type="PANTHER" id="PTHR15591:SF19">
    <property type="entry name" value="RUN DOMAIN-CONTAINING PROTEIN 1 ISOFORM X1"/>
    <property type="match status" value="1"/>
</dbReference>
<dbReference type="WBParaSite" id="ACRNAN_scaffold6709.g12702.t1">
    <property type="protein sequence ID" value="ACRNAN_scaffold6709.g12702.t1"/>
    <property type="gene ID" value="ACRNAN_scaffold6709.g12702"/>
</dbReference>
<reference evidence="5" key="1">
    <citation type="submission" date="2022-11" db="UniProtKB">
        <authorList>
            <consortium name="WormBaseParasite"/>
        </authorList>
    </citation>
    <scope>IDENTIFICATION</scope>
</reference>
<proteinExistence type="predicted"/>
<keyword evidence="4" id="KW-1185">Reference proteome</keyword>
<keyword evidence="1" id="KW-0175">Coiled coil</keyword>
<dbReference type="PANTHER" id="PTHR15591">
    <property type="entry name" value="RUN AND SH3 DOMAIN CONTAINING"/>
    <property type="match status" value="1"/>
</dbReference>
<organism evidence="4 5">
    <name type="scientific">Acrobeloides nanus</name>
    <dbReference type="NCBI Taxonomy" id="290746"/>
    <lineage>
        <taxon>Eukaryota</taxon>
        <taxon>Metazoa</taxon>
        <taxon>Ecdysozoa</taxon>
        <taxon>Nematoda</taxon>
        <taxon>Chromadorea</taxon>
        <taxon>Rhabditida</taxon>
        <taxon>Tylenchina</taxon>
        <taxon>Cephalobomorpha</taxon>
        <taxon>Cephaloboidea</taxon>
        <taxon>Cephalobidae</taxon>
        <taxon>Acrobeloides</taxon>
    </lineage>
</organism>
<feature type="region of interest" description="Disordered" evidence="2">
    <location>
        <begin position="1"/>
        <end position="22"/>
    </location>
</feature>
<evidence type="ECO:0000256" key="1">
    <source>
        <dbReference type="SAM" id="Coils"/>
    </source>
</evidence>
<evidence type="ECO:0000313" key="4">
    <source>
        <dbReference type="Proteomes" id="UP000887540"/>
    </source>
</evidence>
<feature type="compositionally biased region" description="Low complexity" evidence="2">
    <location>
        <begin position="1"/>
        <end position="18"/>
    </location>
</feature>
<evidence type="ECO:0000256" key="2">
    <source>
        <dbReference type="SAM" id="MobiDB-lite"/>
    </source>
</evidence>
<accession>A0A914EAP4</accession>
<dbReference type="SUPFAM" id="SSF140741">
    <property type="entry name" value="RUN domain-like"/>
    <property type="match status" value="1"/>
</dbReference>
<dbReference type="Pfam" id="PF02759">
    <property type="entry name" value="RUN"/>
    <property type="match status" value="1"/>
</dbReference>
<evidence type="ECO:0000313" key="5">
    <source>
        <dbReference type="WBParaSite" id="ACRNAN_scaffold6709.g12702.t1"/>
    </source>
</evidence>
<dbReference type="AlphaFoldDB" id="A0A914EAP4"/>
<dbReference type="PROSITE" id="PS50826">
    <property type="entry name" value="RUN"/>
    <property type="match status" value="1"/>
</dbReference>
<evidence type="ECO:0000259" key="3">
    <source>
        <dbReference type="PROSITE" id="PS50826"/>
    </source>
</evidence>
<dbReference type="InterPro" id="IPR047343">
    <property type="entry name" value="RUSC1_2"/>
</dbReference>
<dbReference type="InterPro" id="IPR058732">
    <property type="entry name" value="RUNDC1_M"/>
</dbReference>
<feature type="coiled-coil region" evidence="1">
    <location>
        <begin position="211"/>
        <end position="238"/>
    </location>
</feature>
<dbReference type="InterPro" id="IPR004012">
    <property type="entry name" value="Run_dom"/>
</dbReference>
<dbReference type="Proteomes" id="UP000887540">
    <property type="component" value="Unplaced"/>
</dbReference>